<keyword evidence="1" id="KW-0175">Coiled coil</keyword>
<keyword evidence="3" id="KW-1185">Reference proteome</keyword>
<dbReference type="Proteomes" id="UP001630127">
    <property type="component" value="Unassembled WGS sequence"/>
</dbReference>
<name>A0ABD2Y0H2_9GENT</name>
<reference evidence="2 3" key="1">
    <citation type="submission" date="2024-11" db="EMBL/GenBank/DDBJ databases">
        <title>A near-complete genome assembly of Cinchona calisaya.</title>
        <authorList>
            <person name="Lian D.C."/>
            <person name="Zhao X.W."/>
            <person name="Wei L."/>
        </authorList>
    </citation>
    <scope>NUCLEOTIDE SEQUENCE [LARGE SCALE GENOMIC DNA]</scope>
    <source>
        <tissue evidence="2">Nenye</tissue>
    </source>
</reference>
<dbReference type="EMBL" id="JBJUIK010000016">
    <property type="protein sequence ID" value="KAL3500246.1"/>
    <property type="molecule type" value="Genomic_DNA"/>
</dbReference>
<dbReference type="AlphaFoldDB" id="A0ABD2Y0H2"/>
<organism evidence="2 3">
    <name type="scientific">Cinchona calisaya</name>
    <dbReference type="NCBI Taxonomy" id="153742"/>
    <lineage>
        <taxon>Eukaryota</taxon>
        <taxon>Viridiplantae</taxon>
        <taxon>Streptophyta</taxon>
        <taxon>Embryophyta</taxon>
        <taxon>Tracheophyta</taxon>
        <taxon>Spermatophyta</taxon>
        <taxon>Magnoliopsida</taxon>
        <taxon>eudicotyledons</taxon>
        <taxon>Gunneridae</taxon>
        <taxon>Pentapetalae</taxon>
        <taxon>asterids</taxon>
        <taxon>lamiids</taxon>
        <taxon>Gentianales</taxon>
        <taxon>Rubiaceae</taxon>
        <taxon>Cinchonoideae</taxon>
        <taxon>Cinchoneae</taxon>
        <taxon>Cinchona</taxon>
    </lineage>
</organism>
<gene>
    <name evidence="2" type="ORF">ACH5RR_039339</name>
</gene>
<evidence type="ECO:0000313" key="2">
    <source>
        <dbReference type="EMBL" id="KAL3500246.1"/>
    </source>
</evidence>
<protein>
    <submittedName>
        <fullName evidence="2">Uncharacterized protein</fullName>
    </submittedName>
</protein>
<feature type="coiled-coil region" evidence="1">
    <location>
        <begin position="9"/>
        <end position="50"/>
    </location>
</feature>
<comment type="caution">
    <text evidence="2">The sequence shown here is derived from an EMBL/GenBank/DDBJ whole genome shotgun (WGS) entry which is preliminary data.</text>
</comment>
<evidence type="ECO:0000256" key="1">
    <source>
        <dbReference type="SAM" id="Coils"/>
    </source>
</evidence>
<sequence>MESQHTAEVENMKWEAQQLVEDLSVKQEEMNQSKSEVEKLKAKLEVARAGPSLESINQFLLSKALGSDLATFCFYVGRLGYKEVLKEVAINNPNH</sequence>
<accession>A0ABD2Y0H2</accession>
<proteinExistence type="predicted"/>
<evidence type="ECO:0000313" key="3">
    <source>
        <dbReference type="Proteomes" id="UP001630127"/>
    </source>
</evidence>